<evidence type="ECO:0000256" key="1">
    <source>
        <dbReference type="ARBA" id="ARBA00001974"/>
    </source>
</evidence>
<dbReference type="PROSITE" id="PS51387">
    <property type="entry name" value="FAD_PCMH"/>
    <property type="match status" value="1"/>
</dbReference>
<dbReference type="GO" id="GO:0071949">
    <property type="term" value="F:FAD binding"/>
    <property type="evidence" value="ECO:0007669"/>
    <property type="project" value="InterPro"/>
</dbReference>
<keyword evidence="8" id="KW-1185">Reference proteome</keyword>
<dbReference type="Gene3D" id="3.30.465.10">
    <property type="match status" value="2"/>
</dbReference>
<evidence type="ECO:0000256" key="3">
    <source>
        <dbReference type="ARBA" id="ARBA00022630"/>
    </source>
</evidence>
<dbReference type="GO" id="GO:0016491">
    <property type="term" value="F:oxidoreductase activity"/>
    <property type="evidence" value="ECO:0007669"/>
    <property type="project" value="UniProtKB-KW"/>
</dbReference>
<evidence type="ECO:0000259" key="6">
    <source>
        <dbReference type="PROSITE" id="PS51387"/>
    </source>
</evidence>
<sequence>MDQVNWEQGYDLTPPSLCLRNATTCGQGDVPIYSVEAETVADIQAAVQFASTHNLRLVVKSSGHDYLGRSTAPHSLLVHTANFKNISFADAFFVGKRNVGSAVTVGSGVHVQSLYQAGKQNGKIVVSGSAATVCATGGYIQGAGHSALSPTFGLASDNALEFNVVVASGDLLRVNSISHPDLFYALRGGGSGSWGIIVSATLRTFPTFNATSSLIILLALNNAAAASLATVHAQHIFDMDSVRAGQYFFLFKNSTEASAPSVLALNSYMPNTTTAQSTAILAPFLNASLALPDVQLISQQFVDGDINDALFQADDSVGENTVLGSRLIPAGTYRDSPAKVGQVYKQLLDSGTVVILTHLVAQGQVAENAYISSAVHPAWRTAKTHIVLSNSWTDSATLGEIDAIRKQFKTQQLPILEKISGPNAGSYSNEADVLEAEFKTTFFGPNYAKLSAIKRRYDPKDLFIVPAGVGSERWDEWGLCQV</sequence>
<reference evidence="7" key="1">
    <citation type="submission" date="2023-03" db="EMBL/GenBank/DDBJ databases">
        <title>Massive genome expansion in bonnet fungi (Mycena s.s.) driven by repeated elements and novel gene families across ecological guilds.</title>
        <authorList>
            <consortium name="Lawrence Berkeley National Laboratory"/>
            <person name="Harder C.B."/>
            <person name="Miyauchi S."/>
            <person name="Viragh M."/>
            <person name="Kuo A."/>
            <person name="Thoen E."/>
            <person name="Andreopoulos B."/>
            <person name="Lu D."/>
            <person name="Skrede I."/>
            <person name="Drula E."/>
            <person name="Henrissat B."/>
            <person name="Morin E."/>
            <person name="Kohler A."/>
            <person name="Barry K."/>
            <person name="LaButti K."/>
            <person name="Morin E."/>
            <person name="Salamov A."/>
            <person name="Lipzen A."/>
            <person name="Mereny Z."/>
            <person name="Hegedus B."/>
            <person name="Baldrian P."/>
            <person name="Stursova M."/>
            <person name="Weitz H."/>
            <person name="Taylor A."/>
            <person name="Grigoriev I.V."/>
            <person name="Nagy L.G."/>
            <person name="Martin F."/>
            <person name="Kauserud H."/>
        </authorList>
    </citation>
    <scope>NUCLEOTIDE SEQUENCE</scope>
    <source>
        <strain evidence="7">CBHHK067</strain>
    </source>
</reference>
<comment type="similarity">
    <text evidence="2">Belongs to the oxygen-dependent FAD-linked oxidoreductase family.</text>
</comment>
<keyword evidence="5" id="KW-0560">Oxidoreductase</keyword>
<comment type="caution">
    <text evidence="7">The sequence shown here is derived from an EMBL/GenBank/DDBJ whole genome shotgun (WGS) entry which is preliminary data.</text>
</comment>
<evidence type="ECO:0000313" key="7">
    <source>
        <dbReference type="EMBL" id="KAJ7705492.1"/>
    </source>
</evidence>
<organism evidence="7 8">
    <name type="scientific">Mycena rosella</name>
    <name type="common">Pink bonnet</name>
    <name type="synonym">Agaricus rosellus</name>
    <dbReference type="NCBI Taxonomy" id="1033263"/>
    <lineage>
        <taxon>Eukaryota</taxon>
        <taxon>Fungi</taxon>
        <taxon>Dikarya</taxon>
        <taxon>Basidiomycota</taxon>
        <taxon>Agaricomycotina</taxon>
        <taxon>Agaricomycetes</taxon>
        <taxon>Agaricomycetidae</taxon>
        <taxon>Agaricales</taxon>
        <taxon>Marasmiineae</taxon>
        <taxon>Mycenaceae</taxon>
        <taxon>Mycena</taxon>
    </lineage>
</organism>
<keyword evidence="3" id="KW-0285">Flavoprotein</keyword>
<dbReference type="InterPro" id="IPR006093">
    <property type="entry name" value="Oxy_OxRdtase_FAD_BS"/>
</dbReference>
<feature type="domain" description="FAD-binding PCMH-type" evidence="6">
    <location>
        <begin position="27"/>
        <end position="207"/>
    </location>
</feature>
<dbReference type="InterPro" id="IPR006094">
    <property type="entry name" value="Oxid_FAD_bind_N"/>
</dbReference>
<dbReference type="PANTHER" id="PTHR42973">
    <property type="entry name" value="BINDING OXIDOREDUCTASE, PUTATIVE (AFU_ORTHOLOGUE AFUA_1G17690)-RELATED"/>
    <property type="match status" value="1"/>
</dbReference>
<dbReference type="Pfam" id="PF01565">
    <property type="entry name" value="FAD_binding_4"/>
    <property type="match status" value="1"/>
</dbReference>
<proteinExistence type="inferred from homology"/>
<name>A0AAD7GUI3_MYCRO</name>
<dbReference type="PANTHER" id="PTHR42973:SF39">
    <property type="entry name" value="FAD-BINDING PCMH-TYPE DOMAIN-CONTAINING PROTEIN"/>
    <property type="match status" value="1"/>
</dbReference>
<comment type="cofactor">
    <cofactor evidence="1">
        <name>FAD</name>
        <dbReference type="ChEBI" id="CHEBI:57692"/>
    </cofactor>
</comment>
<dbReference type="InterPro" id="IPR012951">
    <property type="entry name" value="BBE"/>
</dbReference>
<dbReference type="AlphaFoldDB" id="A0AAD7GUI3"/>
<evidence type="ECO:0000313" key="8">
    <source>
        <dbReference type="Proteomes" id="UP001221757"/>
    </source>
</evidence>
<keyword evidence="4" id="KW-0274">FAD</keyword>
<dbReference type="InterPro" id="IPR016169">
    <property type="entry name" value="FAD-bd_PCMH_sub2"/>
</dbReference>
<evidence type="ECO:0000256" key="2">
    <source>
        <dbReference type="ARBA" id="ARBA00005466"/>
    </source>
</evidence>
<dbReference type="InterPro" id="IPR036318">
    <property type="entry name" value="FAD-bd_PCMH-like_sf"/>
</dbReference>
<accession>A0AAD7GUI3</accession>
<dbReference type="PROSITE" id="PS00862">
    <property type="entry name" value="OX2_COVAL_FAD"/>
    <property type="match status" value="1"/>
</dbReference>
<protein>
    <recommendedName>
        <fullName evidence="6">FAD-binding PCMH-type domain-containing protein</fullName>
    </recommendedName>
</protein>
<evidence type="ECO:0000256" key="5">
    <source>
        <dbReference type="ARBA" id="ARBA00023002"/>
    </source>
</evidence>
<dbReference type="Pfam" id="PF08031">
    <property type="entry name" value="BBE"/>
    <property type="match status" value="1"/>
</dbReference>
<evidence type="ECO:0000256" key="4">
    <source>
        <dbReference type="ARBA" id="ARBA00022827"/>
    </source>
</evidence>
<dbReference type="InterPro" id="IPR050416">
    <property type="entry name" value="FAD-linked_Oxidoreductase"/>
</dbReference>
<dbReference type="SUPFAM" id="SSF56176">
    <property type="entry name" value="FAD-binding/transporter-associated domain-like"/>
    <property type="match status" value="1"/>
</dbReference>
<gene>
    <name evidence="7" type="ORF">B0H17DRAFT_1038136</name>
</gene>
<dbReference type="InterPro" id="IPR016166">
    <property type="entry name" value="FAD-bd_PCMH"/>
</dbReference>
<dbReference type="Proteomes" id="UP001221757">
    <property type="component" value="Unassembled WGS sequence"/>
</dbReference>
<dbReference type="EMBL" id="JARKIE010000008">
    <property type="protein sequence ID" value="KAJ7705492.1"/>
    <property type="molecule type" value="Genomic_DNA"/>
</dbReference>